<dbReference type="CDD" id="cd03244">
    <property type="entry name" value="ABCC_MRP_domain2"/>
    <property type="match status" value="1"/>
</dbReference>
<evidence type="ECO:0000256" key="6">
    <source>
        <dbReference type="ARBA" id="ARBA00022840"/>
    </source>
</evidence>
<dbReference type="PANTHER" id="PTHR24223">
    <property type="entry name" value="ATP-BINDING CASSETTE SUB-FAMILY C"/>
    <property type="match status" value="1"/>
</dbReference>
<feature type="transmembrane region" description="Helical" evidence="10">
    <location>
        <begin position="342"/>
        <end position="363"/>
    </location>
</feature>
<feature type="domain" description="ABC transmembrane type-1" evidence="12">
    <location>
        <begin position="302"/>
        <end position="639"/>
    </location>
</feature>
<feature type="domain" description="ABC transporter" evidence="11">
    <location>
        <begin position="669"/>
        <end position="893"/>
    </location>
</feature>
<evidence type="ECO:0000256" key="2">
    <source>
        <dbReference type="ARBA" id="ARBA00022448"/>
    </source>
</evidence>
<evidence type="ECO:0000256" key="5">
    <source>
        <dbReference type="ARBA" id="ARBA00022741"/>
    </source>
</evidence>
<dbReference type="FunFam" id="3.40.50.300:FF:001577">
    <property type="entry name" value="ABC bile acid transporter"/>
    <property type="match status" value="1"/>
</dbReference>
<feature type="transmembrane region" description="Helical" evidence="10">
    <location>
        <begin position="470"/>
        <end position="494"/>
    </location>
</feature>
<dbReference type="GO" id="GO:0016887">
    <property type="term" value="F:ATP hydrolysis activity"/>
    <property type="evidence" value="ECO:0007669"/>
    <property type="project" value="InterPro"/>
</dbReference>
<dbReference type="GO" id="GO:0005524">
    <property type="term" value="F:ATP binding"/>
    <property type="evidence" value="ECO:0007669"/>
    <property type="project" value="UniProtKB-KW"/>
</dbReference>
<keyword evidence="14" id="KW-1185">Reference proteome</keyword>
<dbReference type="InterPro" id="IPR050173">
    <property type="entry name" value="ABC_transporter_C-like"/>
</dbReference>
<keyword evidence="7 10" id="KW-1133">Transmembrane helix</keyword>
<dbReference type="SUPFAM" id="SSF90123">
    <property type="entry name" value="ABC transporter transmembrane region"/>
    <property type="match status" value="2"/>
</dbReference>
<feature type="region of interest" description="Disordered" evidence="9">
    <location>
        <begin position="426"/>
        <end position="445"/>
    </location>
</feature>
<dbReference type="CDD" id="cd18604">
    <property type="entry name" value="ABC_6TM_VMR1_D2_like"/>
    <property type="match status" value="1"/>
</dbReference>
<evidence type="ECO:0008006" key="15">
    <source>
        <dbReference type="Google" id="ProtNLM"/>
    </source>
</evidence>
<evidence type="ECO:0000256" key="10">
    <source>
        <dbReference type="SAM" id="Phobius"/>
    </source>
</evidence>
<dbReference type="CDD" id="cd03250">
    <property type="entry name" value="ABCC_MRP_domain1"/>
    <property type="match status" value="1"/>
</dbReference>
<dbReference type="PROSITE" id="PS00211">
    <property type="entry name" value="ABC_TRANSPORTER_1"/>
    <property type="match status" value="2"/>
</dbReference>
<dbReference type="FunFam" id="3.40.50.300:FF:001751">
    <property type="entry name" value="ABC bile acid transporter"/>
    <property type="match status" value="1"/>
</dbReference>
<comment type="caution">
    <text evidence="13">The sequence shown here is derived from an EMBL/GenBank/DDBJ whole genome shotgun (WGS) entry which is preliminary data.</text>
</comment>
<proteinExistence type="predicted"/>
<evidence type="ECO:0000313" key="14">
    <source>
        <dbReference type="Proteomes" id="UP000701801"/>
    </source>
</evidence>
<feature type="transmembrane region" description="Helical" evidence="10">
    <location>
        <begin position="161"/>
        <end position="184"/>
    </location>
</feature>
<dbReference type="Gene3D" id="3.40.50.300">
    <property type="entry name" value="P-loop containing nucleotide triphosphate hydrolases"/>
    <property type="match status" value="2"/>
</dbReference>
<dbReference type="InterPro" id="IPR003593">
    <property type="entry name" value="AAA+_ATPase"/>
</dbReference>
<name>A0A9N9LTX3_9HELO</name>
<dbReference type="InterPro" id="IPR027417">
    <property type="entry name" value="P-loop_NTPase"/>
</dbReference>
<feature type="transmembrane region" description="Helical" evidence="10">
    <location>
        <begin position="49"/>
        <end position="70"/>
    </location>
</feature>
<keyword evidence="4" id="KW-0677">Repeat</keyword>
<keyword evidence="6" id="KW-0067">ATP-binding</keyword>
<dbReference type="SMART" id="SM00382">
    <property type="entry name" value="AAA"/>
    <property type="match status" value="2"/>
</dbReference>
<dbReference type="PANTHER" id="PTHR24223:SF415">
    <property type="entry name" value="FI20190P1"/>
    <property type="match status" value="1"/>
</dbReference>
<feature type="domain" description="ABC transmembrane type-1" evidence="12">
    <location>
        <begin position="939"/>
        <end position="1231"/>
    </location>
</feature>
<dbReference type="PROSITE" id="PS50893">
    <property type="entry name" value="ABC_TRANSPORTER_2"/>
    <property type="match status" value="2"/>
</dbReference>
<evidence type="ECO:0000256" key="4">
    <source>
        <dbReference type="ARBA" id="ARBA00022737"/>
    </source>
</evidence>
<keyword evidence="3 10" id="KW-0812">Transmembrane</keyword>
<dbReference type="GO" id="GO:0016020">
    <property type="term" value="C:membrane"/>
    <property type="evidence" value="ECO:0007669"/>
    <property type="project" value="UniProtKB-SubCell"/>
</dbReference>
<dbReference type="InterPro" id="IPR011527">
    <property type="entry name" value="ABC1_TM_dom"/>
</dbReference>
<feature type="transmembrane region" description="Helical" evidence="10">
    <location>
        <begin position="1078"/>
        <end position="1111"/>
    </location>
</feature>
<keyword evidence="5" id="KW-0547">Nucleotide-binding</keyword>
<dbReference type="GO" id="GO:0140359">
    <property type="term" value="F:ABC-type transporter activity"/>
    <property type="evidence" value="ECO:0007669"/>
    <property type="project" value="InterPro"/>
</dbReference>
<dbReference type="Pfam" id="PF00664">
    <property type="entry name" value="ABC_membrane"/>
    <property type="match status" value="2"/>
</dbReference>
<dbReference type="PROSITE" id="PS50929">
    <property type="entry name" value="ABC_TM1F"/>
    <property type="match status" value="2"/>
</dbReference>
<evidence type="ECO:0000256" key="9">
    <source>
        <dbReference type="SAM" id="MobiDB-lite"/>
    </source>
</evidence>
<dbReference type="SUPFAM" id="SSF52540">
    <property type="entry name" value="P-loop containing nucleoside triphosphate hydrolases"/>
    <property type="match status" value="2"/>
</dbReference>
<feature type="domain" description="ABC transporter" evidence="11">
    <location>
        <begin position="1266"/>
        <end position="1495"/>
    </location>
</feature>
<evidence type="ECO:0000256" key="3">
    <source>
        <dbReference type="ARBA" id="ARBA00022692"/>
    </source>
</evidence>
<evidence type="ECO:0000313" key="13">
    <source>
        <dbReference type="EMBL" id="CAG8979803.1"/>
    </source>
</evidence>
<organism evidence="13 14">
    <name type="scientific">Hymenoscyphus albidus</name>
    <dbReference type="NCBI Taxonomy" id="595503"/>
    <lineage>
        <taxon>Eukaryota</taxon>
        <taxon>Fungi</taxon>
        <taxon>Dikarya</taxon>
        <taxon>Ascomycota</taxon>
        <taxon>Pezizomycotina</taxon>
        <taxon>Leotiomycetes</taxon>
        <taxon>Helotiales</taxon>
        <taxon>Helotiaceae</taxon>
        <taxon>Hymenoscyphus</taxon>
    </lineage>
</organism>
<keyword evidence="2" id="KW-0813">Transport</keyword>
<feature type="transmembrane region" description="Helical" evidence="10">
    <location>
        <begin position="301"/>
        <end position="322"/>
    </location>
</feature>
<evidence type="ECO:0000256" key="1">
    <source>
        <dbReference type="ARBA" id="ARBA00004141"/>
    </source>
</evidence>
<keyword evidence="8 10" id="KW-0472">Membrane</keyword>
<feature type="transmembrane region" description="Helical" evidence="10">
    <location>
        <begin position="992"/>
        <end position="1019"/>
    </location>
</feature>
<feature type="transmembrane region" description="Helical" evidence="10">
    <location>
        <begin position="500"/>
        <end position="522"/>
    </location>
</feature>
<dbReference type="InterPro" id="IPR036640">
    <property type="entry name" value="ABC1_TM_sf"/>
</dbReference>
<dbReference type="Pfam" id="PF00005">
    <property type="entry name" value="ABC_tran"/>
    <property type="match status" value="2"/>
</dbReference>
<feature type="transmembrane region" description="Helical" evidence="10">
    <location>
        <begin position="136"/>
        <end position="154"/>
    </location>
</feature>
<evidence type="ECO:0000256" key="8">
    <source>
        <dbReference type="ARBA" id="ARBA00023136"/>
    </source>
</evidence>
<dbReference type="InterPro" id="IPR003439">
    <property type="entry name" value="ABC_transporter-like_ATP-bd"/>
</dbReference>
<feature type="transmembrane region" description="Helical" evidence="10">
    <location>
        <begin position="190"/>
        <end position="210"/>
    </location>
</feature>
<dbReference type="OrthoDB" id="6500128at2759"/>
<dbReference type="FunFam" id="1.20.1560.10:FF:000013">
    <property type="entry name" value="ABC transporter C family member 2"/>
    <property type="match status" value="1"/>
</dbReference>
<protein>
    <recommendedName>
        <fullName evidence="15">ABC transporter</fullName>
    </recommendedName>
</protein>
<feature type="transmembrane region" description="Helical" evidence="10">
    <location>
        <begin position="105"/>
        <end position="124"/>
    </location>
</feature>
<evidence type="ECO:0000256" key="7">
    <source>
        <dbReference type="ARBA" id="ARBA00022989"/>
    </source>
</evidence>
<gene>
    <name evidence="13" type="ORF">HYALB_00011252</name>
</gene>
<evidence type="ECO:0000259" key="11">
    <source>
        <dbReference type="PROSITE" id="PS50893"/>
    </source>
</evidence>
<evidence type="ECO:0000259" key="12">
    <source>
        <dbReference type="PROSITE" id="PS50929"/>
    </source>
</evidence>
<comment type="subcellular location">
    <subcellularLocation>
        <location evidence="1">Membrane</location>
        <topology evidence="1">Multi-pass membrane protein</topology>
    </subcellularLocation>
</comment>
<dbReference type="Gene3D" id="1.20.1560.10">
    <property type="entry name" value="ABC transporter type 1, transmembrane domain"/>
    <property type="match status" value="2"/>
</dbReference>
<sequence>MAQQLLQEPWNGKNEVYLSYRPQTLFDASFEGRCGRIWDPLNAKFESCVLPFISAIPAFISICIVLGYILQLIPKYSIRPKWLSTFIKETVEQDDDLPRKSKKHFTVLSGLLFIVSVVGMFMQLPTIFYPDLRLEMIFPAVSWATSCILIAVLRPATTPKALLVLHTSILISQFTVLINGFPGIGDHDAPTIMVLLCASTAVLLILQMPLRDPHLPRFMISPAFGPATSGLRTPEDNLTLWQFMSVSWMKPLIKLGNNRQLNDEDVWDLGYQFQHRTLHDRFRELQGSVLRRLIEANGLDLFIISALGILELVANFSTPVLLQKILQSMENNEAPRSSTLTYALLTLVANFVEAQSGVFTLWYGRRTYERSRGELITMLYEKTLSRKMVSVSSKARNETNANGTVDTEEPKNLTIWKRIIGHFKSPSKAKKQEEEQEEESPDVKKSLEQASMGKIMNLMRFDAYEVAQRFWEFSSLVSQPLSLILSVILIWRLIGWPCLLGVVTVLFAQIISAFIARTLLAWERKRRVATDKKIHKISQLVEAIRHLRYYSWQDVWLARIMESRQAELTLRVISSLWRLLIDFIDILASGMFPVVAFWAYTTLAGKPLTVDVAFPALQLFVRLEVALQEIPNLITVLLNARISMARIEEFMSEPDKEEADMAPGTRSTLEMKNATFAWPGATDPVLKDLTLSFPPGLTVIYGEVGTGKTALLQALLGELDKLSGEYERSSDIVGYCAQTPWLQSMSIRENILFSSPYDEARYKHVLDVCALLPDMAGFKNGDLSLVGENGVGLSGGQKARLSLARAVYSQAKFLLLDDPLSALDHQTASSIVRRCISGPLLKDRTTLLVTHRTDLCMHIADQLVQVSNGHAEVVDHEAVVTDELRRVHSHESAHEEAQGEDEAAATPDKFMEDEYRALGGVKFSIYWEYIKAGKLKWWFVLVCGLLLYRLAGVGETWFLKAWGEAYGATKEIINFDGPPSKLPDPEKNIKPWLVGFLIIAVVQSVTYLIYQIFMLVIVYQGGKNMFERVMSRVTHATFRFYDVTPVGRLMNRLTSDINTIDGNISSLFQRVARTSITWITSVVVIGSVTPIFLVFATGLTLAFVTIFTHFLPTSQSLRRLEMVSLTPLISNFGELATGLTSIRAFKVSLLFQQRVITVTDAFQKMDHFYWSLQAWLMYRFDSLSAVSTFLLTALAVFTGVSPGLTAFVLTAASRFVSSTHALCRQYGQLQMDFVSVERVVELLHLDQEPPGDTEPPAYWPSMDGDIVFENVTIKYAPHLEPALTDVSLTIKGGSTTALIGRTGSGKSTLALSILATTLPSSGRILIDNIDISKVSTEALRKRITFLAQEPILFPGSMRLNLDPLSEYTDVECLSVLKKMADKHKWELDMHIDTGGRNLSQGQRQLVGLARALLRRSAIVVMDEATASIDLQTAGKIQDVLRREMKGSTVVVIAHRVEAVGGAGACVVLDKGRIVRSGEVGEGGVEGIGDVGEMIE</sequence>
<reference evidence="13" key="1">
    <citation type="submission" date="2021-07" db="EMBL/GenBank/DDBJ databases">
        <authorList>
            <person name="Durling M."/>
        </authorList>
    </citation>
    <scope>NUCLEOTIDE SEQUENCE</scope>
</reference>
<dbReference type="EMBL" id="CAJVRM010000338">
    <property type="protein sequence ID" value="CAG8979803.1"/>
    <property type="molecule type" value="Genomic_DNA"/>
</dbReference>
<dbReference type="InterPro" id="IPR017871">
    <property type="entry name" value="ABC_transporter-like_CS"/>
</dbReference>
<accession>A0A9N9LTX3</accession>
<dbReference type="GO" id="GO:0005737">
    <property type="term" value="C:cytoplasm"/>
    <property type="evidence" value="ECO:0007669"/>
    <property type="project" value="UniProtKB-ARBA"/>
</dbReference>
<dbReference type="Proteomes" id="UP000701801">
    <property type="component" value="Unassembled WGS sequence"/>
</dbReference>
<feature type="transmembrane region" description="Helical" evidence="10">
    <location>
        <begin position="937"/>
        <end position="959"/>
    </location>
</feature>
<dbReference type="CDD" id="cd18596">
    <property type="entry name" value="ABC_6TM_VMR1_D1_like"/>
    <property type="match status" value="1"/>
</dbReference>